<accession>A0ABR0M930</accession>
<dbReference type="Pfam" id="PF13410">
    <property type="entry name" value="GST_C_2"/>
    <property type="match status" value="1"/>
</dbReference>
<sequence length="328" mass="38116">MSDSAVSKPKDVHDVADKDGQFRRQASQFRNFVTPHSDSAFSPEKDRYALYVHLGCPWAHRTSIVRTLKGLDDTIQLIVLDAMDPAKSWYFSGDGEVGPKKDPLYGFKYLREFYEKADPHYDGRVTVPMLWDKKKETIVSNESSDIIRMFYTAFDGLLPPEKREETKGEAGLFPKSLQPAIEEMNQWVYDSISNGVYKAGFASTQEAYEEHIYPLFKSLDRVEEHLSQPEHQPYLFGEHITDADIRLYTTIIRFDVAYHTLFRCNLKMIRHDFPRMYEWLRRLYWDESERTNGAFKHTLRFDVIKKGYASASRSKIVPVGPVPDIHPL</sequence>
<evidence type="ECO:0000313" key="3">
    <source>
        <dbReference type="Proteomes" id="UP001357485"/>
    </source>
</evidence>
<dbReference type="PANTHER" id="PTHR32419:SF25">
    <property type="entry name" value="GLUTATHIONE S-TRANSFERASE (EUROFUNG)"/>
    <property type="match status" value="1"/>
</dbReference>
<dbReference type="CDD" id="cd03190">
    <property type="entry name" value="GST_C_Omega_like"/>
    <property type="match status" value="1"/>
</dbReference>
<comment type="caution">
    <text evidence="2">The sequence shown here is derived from an EMBL/GenBank/DDBJ whole genome shotgun (WGS) entry which is preliminary data.</text>
</comment>
<dbReference type="InterPro" id="IPR036282">
    <property type="entry name" value="Glutathione-S-Trfase_C_sf"/>
</dbReference>
<dbReference type="PANTHER" id="PTHR32419">
    <property type="entry name" value="GLUTATHIONYL-HYDROQUINONE REDUCTASE"/>
    <property type="match status" value="1"/>
</dbReference>
<dbReference type="SFLD" id="SFLDS00019">
    <property type="entry name" value="Glutathione_Transferase_(cytos"/>
    <property type="match status" value="1"/>
</dbReference>
<dbReference type="InterPro" id="IPR010987">
    <property type="entry name" value="Glutathione-S-Trfase_C-like"/>
</dbReference>
<dbReference type="EMBL" id="JAVRRA010000021">
    <property type="protein sequence ID" value="KAK5296586.1"/>
    <property type="molecule type" value="Genomic_DNA"/>
</dbReference>
<dbReference type="InterPro" id="IPR016639">
    <property type="entry name" value="GST_Omega/GSH"/>
</dbReference>
<dbReference type="Gene3D" id="3.40.30.10">
    <property type="entry name" value="Glutaredoxin"/>
    <property type="match status" value="1"/>
</dbReference>
<dbReference type="InterPro" id="IPR036249">
    <property type="entry name" value="Thioredoxin-like_sf"/>
</dbReference>
<evidence type="ECO:0000313" key="2">
    <source>
        <dbReference type="EMBL" id="KAK5296586.1"/>
    </source>
</evidence>
<protein>
    <recommendedName>
        <fullName evidence="1">GST C-terminal domain-containing protein</fullName>
    </recommendedName>
</protein>
<dbReference type="SUPFAM" id="SSF52833">
    <property type="entry name" value="Thioredoxin-like"/>
    <property type="match status" value="1"/>
</dbReference>
<gene>
    <name evidence="2" type="ORF">LTR16_000680</name>
</gene>
<dbReference type="PIRSF" id="PIRSF015753">
    <property type="entry name" value="GST"/>
    <property type="match status" value="1"/>
</dbReference>
<dbReference type="Proteomes" id="UP001357485">
    <property type="component" value="Unassembled WGS sequence"/>
</dbReference>
<keyword evidence="3" id="KW-1185">Reference proteome</keyword>
<dbReference type="PROSITE" id="PS50405">
    <property type="entry name" value="GST_CTER"/>
    <property type="match status" value="1"/>
</dbReference>
<dbReference type="SFLD" id="SFLDG01148">
    <property type="entry name" value="Xi_(cytGST)"/>
    <property type="match status" value="1"/>
</dbReference>
<proteinExistence type="predicted"/>
<dbReference type="Pfam" id="PF13409">
    <property type="entry name" value="GST_N_2"/>
    <property type="match status" value="1"/>
</dbReference>
<dbReference type="InterPro" id="IPR040079">
    <property type="entry name" value="Glutathione_S-Trfase"/>
</dbReference>
<dbReference type="SFLD" id="SFLDG01206">
    <property type="entry name" value="Xi.1"/>
    <property type="match status" value="1"/>
</dbReference>
<dbReference type="InterPro" id="IPR004045">
    <property type="entry name" value="Glutathione_S-Trfase_N"/>
</dbReference>
<feature type="domain" description="GST C-terminal" evidence="1">
    <location>
        <begin position="159"/>
        <end position="308"/>
    </location>
</feature>
<dbReference type="SUPFAM" id="SSF47616">
    <property type="entry name" value="GST C-terminal domain-like"/>
    <property type="match status" value="1"/>
</dbReference>
<reference evidence="2 3" key="1">
    <citation type="submission" date="2023-08" db="EMBL/GenBank/DDBJ databases">
        <title>Black Yeasts Isolated from many extreme environments.</title>
        <authorList>
            <person name="Coleine C."/>
            <person name="Stajich J.E."/>
            <person name="Selbmann L."/>
        </authorList>
    </citation>
    <scope>NUCLEOTIDE SEQUENCE [LARGE SCALE GENOMIC DNA]</scope>
    <source>
        <strain evidence="2 3">CCFEE 536</strain>
    </source>
</reference>
<dbReference type="InterPro" id="IPR047047">
    <property type="entry name" value="GST_Omega-like_C"/>
</dbReference>
<organism evidence="2 3">
    <name type="scientific">Cryomyces antarcticus</name>
    <dbReference type="NCBI Taxonomy" id="329879"/>
    <lineage>
        <taxon>Eukaryota</taxon>
        <taxon>Fungi</taxon>
        <taxon>Dikarya</taxon>
        <taxon>Ascomycota</taxon>
        <taxon>Pezizomycotina</taxon>
        <taxon>Dothideomycetes</taxon>
        <taxon>Dothideomycetes incertae sedis</taxon>
        <taxon>Cryomyces</taxon>
    </lineage>
</organism>
<name>A0ABR0M930_9PEZI</name>
<evidence type="ECO:0000259" key="1">
    <source>
        <dbReference type="PROSITE" id="PS50405"/>
    </source>
</evidence>
<dbReference type="Gene3D" id="1.20.1050.10">
    <property type="match status" value="1"/>
</dbReference>